<evidence type="ECO:0000313" key="1">
    <source>
        <dbReference type="EMBL" id="KZT59228.1"/>
    </source>
</evidence>
<reference evidence="1 2" key="1">
    <citation type="journal article" date="2016" name="Mol. Biol. Evol.">
        <title>Comparative Genomics of Early-Diverging Mushroom-Forming Fungi Provides Insights into the Origins of Lignocellulose Decay Capabilities.</title>
        <authorList>
            <person name="Nagy L.G."/>
            <person name="Riley R."/>
            <person name="Tritt A."/>
            <person name="Adam C."/>
            <person name="Daum C."/>
            <person name="Floudas D."/>
            <person name="Sun H."/>
            <person name="Yadav J.S."/>
            <person name="Pangilinan J."/>
            <person name="Larsson K.H."/>
            <person name="Matsuura K."/>
            <person name="Barry K."/>
            <person name="Labutti K."/>
            <person name="Kuo R."/>
            <person name="Ohm R.A."/>
            <person name="Bhattacharya S.S."/>
            <person name="Shirouzu T."/>
            <person name="Yoshinaga Y."/>
            <person name="Martin F.M."/>
            <person name="Grigoriev I.V."/>
            <person name="Hibbett D.S."/>
        </authorList>
    </citation>
    <scope>NUCLEOTIDE SEQUENCE [LARGE SCALE GENOMIC DNA]</scope>
    <source>
        <strain evidence="1 2">HHB12733</strain>
    </source>
</reference>
<evidence type="ECO:0000313" key="2">
    <source>
        <dbReference type="Proteomes" id="UP000076842"/>
    </source>
</evidence>
<dbReference type="EMBL" id="KV423942">
    <property type="protein sequence ID" value="KZT59228.1"/>
    <property type="molecule type" value="Genomic_DNA"/>
</dbReference>
<gene>
    <name evidence="1" type="ORF">CALCODRAFT_198441</name>
</gene>
<dbReference type="AlphaFoldDB" id="A0A165HFF5"/>
<sequence>MACLTGTAVLQGLTGQVYDRFIKLRWANTRGRLLLTVRATQRRRINMQAHRAPPSPHSHFPSAPGALAYTSSSREQTERGGADVRIKQARGQARTGAEAAVAAVIRQE</sequence>
<dbReference type="InParanoid" id="A0A165HFF5"/>
<accession>A0A165HFF5</accession>
<protein>
    <submittedName>
        <fullName evidence="1">Uncharacterized protein</fullName>
    </submittedName>
</protein>
<name>A0A165HFF5_9BASI</name>
<proteinExistence type="predicted"/>
<keyword evidence="2" id="KW-1185">Reference proteome</keyword>
<dbReference type="Proteomes" id="UP000076842">
    <property type="component" value="Unassembled WGS sequence"/>
</dbReference>
<organism evidence="1 2">
    <name type="scientific">Calocera cornea HHB12733</name>
    <dbReference type="NCBI Taxonomy" id="1353952"/>
    <lineage>
        <taxon>Eukaryota</taxon>
        <taxon>Fungi</taxon>
        <taxon>Dikarya</taxon>
        <taxon>Basidiomycota</taxon>
        <taxon>Agaricomycotina</taxon>
        <taxon>Dacrymycetes</taxon>
        <taxon>Dacrymycetales</taxon>
        <taxon>Dacrymycetaceae</taxon>
        <taxon>Calocera</taxon>
    </lineage>
</organism>